<accession>A0A1R3I8R3</accession>
<sequence>MARSSFIVPTISAAQENKKELRNVFEQYGRKEGGETRLYHDNLKNAFEYLGALMPGYKAASALRYIDSDKSGYIRGDELQALVEYAYSSGYR</sequence>
<name>A0A1R3I8R3_COCAP</name>
<dbReference type="SUPFAM" id="SSF47473">
    <property type="entry name" value="EF-hand"/>
    <property type="match status" value="1"/>
</dbReference>
<dbReference type="Gramene" id="OMO78950">
    <property type="protein sequence ID" value="OMO78950"/>
    <property type="gene ID" value="CCACVL1_13987"/>
</dbReference>
<evidence type="ECO:0000313" key="2">
    <source>
        <dbReference type="Proteomes" id="UP000188268"/>
    </source>
</evidence>
<dbReference type="OrthoDB" id="26525at2759"/>
<organism evidence="1 2">
    <name type="scientific">Corchorus capsularis</name>
    <name type="common">Jute</name>
    <dbReference type="NCBI Taxonomy" id="210143"/>
    <lineage>
        <taxon>Eukaryota</taxon>
        <taxon>Viridiplantae</taxon>
        <taxon>Streptophyta</taxon>
        <taxon>Embryophyta</taxon>
        <taxon>Tracheophyta</taxon>
        <taxon>Spermatophyta</taxon>
        <taxon>Magnoliopsida</taxon>
        <taxon>eudicotyledons</taxon>
        <taxon>Gunneridae</taxon>
        <taxon>Pentapetalae</taxon>
        <taxon>rosids</taxon>
        <taxon>malvids</taxon>
        <taxon>Malvales</taxon>
        <taxon>Malvaceae</taxon>
        <taxon>Grewioideae</taxon>
        <taxon>Apeibeae</taxon>
        <taxon>Corchorus</taxon>
    </lineage>
</organism>
<proteinExistence type="predicted"/>
<dbReference type="EMBL" id="AWWV01010504">
    <property type="protein sequence ID" value="OMO78950.1"/>
    <property type="molecule type" value="Genomic_DNA"/>
</dbReference>
<evidence type="ECO:0008006" key="3">
    <source>
        <dbReference type="Google" id="ProtNLM"/>
    </source>
</evidence>
<keyword evidence="2" id="KW-1185">Reference proteome</keyword>
<dbReference type="AlphaFoldDB" id="A0A1R3I8R3"/>
<dbReference type="OMA" id="MQSWFGS"/>
<protein>
    <recommendedName>
        <fullName evidence="3">Calcium-binding EF-hand</fullName>
    </recommendedName>
</protein>
<evidence type="ECO:0000313" key="1">
    <source>
        <dbReference type="EMBL" id="OMO78950.1"/>
    </source>
</evidence>
<comment type="caution">
    <text evidence="1">The sequence shown here is derived from an EMBL/GenBank/DDBJ whole genome shotgun (WGS) entry which is preliminary data.</text>
</comment>
<reference evidence="1 2" key="1">
    <citation type="submission" date="2013-09" db="EMBL/GenBank/DDBJ databases">
        <title>Corchorus capsularis genome sequencing.</title>
        <authorList>
            <person name="Alam M."/>
            <person name="Haque M.S."/>
            <person name="Islam M.S."/>
            <person name="Emdad E.M."/>
            <person name="Islam M.M."/>
            <person name="Ahmed B."/>
            <person name="Halim A."/>
            <person name="Hossen Q.M.M."/>
            <person name="Hossain M.Z."/>
            <person name="Ahmed R."/>
            <person name="Khan M.M."/>
            <person name="Islam R."/>
            <person name="Rashid M.M."/>
            <person name="Khan S.A."/>
            <person name="Rahman M.S."/>
            <person name="Alam M."/>
        </authorList>
    </citation>
    <scope>NUCLEOTIDE SEQUENCE [LARGE SCALE GENOMIC DNA]</scope>
    <source>
        <strain evidence="2">cv. CVL-1</strain>
        <tissue evidence="1">Whole seedling</tissue>
    </source>
</reference>
<dbReference type="Proteomes" id="UP000188268">
    <property type="component" value="Unassembled WGS sequence"/>
</dbReference>
<gene>
    <name evidence="1" type="ORF">CCACVL1_13987</name>
</gene>
<dbReference type="InterPro" id="IPR011992">
    <property type="entry name" value="EF-hand-dom_pair"/>
</dbReference>